<dbReference type="EMBL" id="BKCG01000006">
    <property type="protein sequence ID" value="GER60219.1"/>
    <property type="molecule type" value="Genomic_DNA"/>
</dbReference>
<sequence length="198" mass="22175">MYKIEMITMLKKFAFVLLFFPTLIWSQQESGLGILAGVNFASNGELIDETTNVAENPSRNVGYHLGLFGKADFGKIFIRPELKYTHTKSEYSRANLTIDKLDAPILIGFDFLQHLSVFAGPSLQYILDTDFGDFSIENAQEDFTVGLQVGIGLNIEAIGIDLRYERGLNENEANLNEFTQTRVDTRPDQLILAVSLSI</sequence>
<evidence type="ECO:0000313" key="1">
    <source>
        <dbReference type="EMBL" id="GER60219.1"/>
    </source>
</evidence>
<keyword evidence="2" id="KW-1185">Reference proteome</keyword>
<proteinExistence type="predicted"/>
<dbReference type="RefSeq" id="WP_235904705.1">
    <property type="nucleotide sequence ID" value="NZ_BKCG01000006.1"/>
</dbReference>
<reference evidence="1 2" key="1">
    <citation type="submission" date="2019-08" db="EMBL/GenBank/DDBJ databases">
        <title>Draft genome sequence of Ulvibacter marinus type strain NBRC 109484.</title>
        <authorList>
            <person name="Kawano K."/>
            <person name="Ushijima N."/>
            <person name="Kihara M."/>
            <person name="Itoh H."/>
        </authorList>
    </citation>
    <scope>NUCLEOTIDE SEQUENCE [LARGE SCALE GENOMIC DNA]</scope>
    <source>
        <strain evidence="1 2">NBRC 109484</strain>
    </source>
</reference>
<dbReference type="Proteomes" id="UP000326509">
    <property type="component" value="Unassembled WGS sequence"/>
</dbReference>
<dbReference type="AlphaFoldDB" id="A0A5J4IQY7"/>
<organism evidence="1 2">
    <name type="scientific">Patiriisocius marinus</name>
    <dbReference type="NCBI Taxonomy" id="1397112"/>
    <lineage>
        <taxon>Bacteria</taxon>
        <taxon>Pseudomonadati</taxon>
        <taxon>Bacteroidota</taxon>
        <taxon>Flavobacteriia</taxon>
        <taxon>Flavobacteriales</taxon>
        <taxon>Flavobacteriaceae</taxon>
        <taxon>Patiriisocius</taxon>
    </lineage>
</organism>
<comment type="caution">
    <text evidence="1">The sequence shown here is derived from an EMBL/GenBank/DDBJ whole genome shotgun (WGS) entry which is preliminary data.</text>
</comment>
<name>A0A5J4IQY7_9FLAO</name>
<evidence type="ECO:0000313" key="2">
    <source>
        <dbReference type="Proteomes" id="UP000326509"/>
    </source>
</evidence>
<gene>
    <name evidence="1" type="ORF">ULMA_23270</name>
</gene>
<protein>
    <submittedName>
        <fullName evidence="1">Uncharacterized protein</fullName>
    </submittedName>
</protein>
<accession>A0A5J4IQY7</accession>